<sequence>MSLSRDNMLDLTQKPKGSVGAEHPADPATSREFAGLLTKTASNTQSLRVTAPSDEESLITSKIEVTSGMSRRALVDCGASNSFIRRQSLEDSRLNYAEREFPPAMMMVCLCTGTSVTVNKRVVGIHYTLGKQYDNDFIVLDLDNKFDVILGLPWLRKYRPWAIWQHRSVKMPAVCSSDGYLMNVLERPKVCGCTTSECDGLTFGTVVITIAQDHSVEGHYTVEPASGTCVEAQAAPKVHHSKRSSGLEHGCAPRRVHLRREMNVVQDGQHVEARSTIRESIVEQARSSEREWIEEDVTVIVPITEAPAFLRESTDTANVLVNDGSSVGACTLDLVTPPKSASEVVKLPTLESKRFLRDLRDDKIKQICVLVTEDEYAADIRSAQVFAEHERGLSSSSMDESVLDEKTRIERYTSQSWDSLKTKLLYENLVEFRDVFPEFVTCELPKDKGTRHEIKLKPGSKSMS</sequence>
<dbReference type="InterPro" id="IPR021109">
    <property type="entry name" value="Peptidase_aspartic_dom_sf"/>
</dbReference>
<dbReference type="CDD" id="cd00303">
    <property type="entry name" value="retropepsin_like"/>
    <property type="match status" value="1"/>
</dbReference>
<feature type="region of interest" description="Disordered" evidence="1">
    <location>
        <begin position="1"/>
        <end position="27"/>
    </location>
</feature>
<proteinExistence type="predicted"/>
<dbReference type="Proteomes" id="UP001162060">
    <property type="component" value="Unassembled WGS sequence"/>
</dbReference>
<comment type="caution">
    <text evidence="2">The sequence shown here is derived from an EMBL/GenBank/DDBJ whole genome shotgun (WGS) entry which is preliminary data.</text>
</comment>
<dbReference type="EMBL" id="CAKLBY020000071">
    <property type="protein sequence ID" value="CAK7923851.1"/>
    <property type="molecule type" value="Genomic_DNA"/>
</dbReference>
<dbReference type="Gene3D" id="2.40.70.10">
    <property type="entry name" value="Acid Proteases"/>
    <property type="match status" value="1"/>
</dbReference>
<evidence type="ECO:0000256" key="1">
    <source>
        <dbReference type="SAM" id="MobiDB-lite"/>
    </source>
</evidence>
<dbReference type="SUPFAM" id="SSF50630">
    <property type="entry name" value="Acid proteases"/>
    <property type="match status" value="1"/>
</dbReference>
<accession>A0AAV1TN80</accession>
<protein>
    <recommendedName>
        <fullName evidence="4">Polyprotein</fullName>
    </recommendedName>
</protein>
<evidence type="ECO:0000313" key="2">
    <source>
        <dbReference type="EMBL" id="CAK7923851.1"/>
    </source>
</evidence>
<reference evidence="2" key="1">
    <citation type="submission" date="2024-01" db="EMBL/GenBank/DDBJ databases">
        <authorList>
            <person name="Webb A."/>
        </authorList>
    </citation>
    <scope>NUCLEOTIDE SEQUENCE</scope>
    <source>
        <strain evidence="2">Pm1</strain>
    </source>
</reference>
<dbReference type="Pfam" id="PF08284">
    <property type="entry name" value="RVP_2"/>
    <property type="match status" value="1"/>
</dbReference>
<dbReference type="AlphaFoldDB" id="A0AAV1TN80"/>
<evidence type="ECO:0008006" key="4">
    <source>
        <dbReference type="Google" id="ProtNLM"/>
    </source>
</evidence>
<organism evidence="2 3">
    <name type="scientific">Peronospora matthiolae</name>
    <dbReference type="NCBI Taxonomy" id="2874970"/>
    <lineage>
        <taxon>Eukaryota</taxon>
        <taxon>Sar</taxon>
        <taxon>Stramenopiles</taxon>
        <taxon>Oomycota</taxon>
        <taxon>Peronosporomycetes</taxon>
        <taxon>Peronosporales</taxon>
        <taxon>Peronosporaceae</taxon>
        <taxon>Peronospora</taxon>
    </lineage>
</organism>
<name>A0AAV1TN80_9STRA</name>
<evidence type="ECO:0000313" key="3">
    <source>
        <dbReference type="Proteomes" id="UP001162060"/>
    </source>
</evidence>
<gene>
    <name evidence="2" type="ORF">PM001_LOCUS9001</name>
</gene>